<sequence length="96" mass="11273">MFARPELSQPNQRTKLGSRKVNYRISKLFAFVELLTTTAEKDFSLPRSNYSKVERLEKAKNRRGAWMVAFVLRYFGQEVGYIWTLSSFISGRILFE</sequence>
<accession>A0A8X6N3B2</accession>
<organism evidence="1 2">
    <name type="scientific">Nephila pilipes</name>
    <name type="common">Giant wood spider</name>
    <name type="synonym">Nephila maculata</name>
    <dbReference type="NCBI Taxonomy" id="299642"/>
    <lineage>
        <taxon>Eukaryota</taxon>
        <taxon>Metazoa</taxon>
        <taxon>Ecdysozoa</taxon>
        <taxon>Arthropoda</taxon>
        <taxon>Chelicerata</taxon>
        <taxon>Arachnida</taxon>
        <taxon>Araneae</taxon>
        <taxon>Araneomorphae</taxon>
        <taxon>Entelegynae</taxon>
        <taxon>Araneoidea</taxon>
        <taxon>Nephilidae</taxon>
        <taxon>Nephila</taxon>
    </lineage>
</organism>
<comment type="caution">
    <text evidence="1">The sequence shown here is derived from an EMBL/GenBank/DDBJ whole genome shotgun (WGS) entry which is preliminary data.</text>
</comment>
<protein>
    <submittedName>
        <fullName evidence="1">Uncharacterized protein</fullName>
    </submittedName>
</protein>
<dbReference type="Proteomes" id="UP000887013">
    <property type="component" value="Unassembled WGS sequence"/>
</dbReference>
<dbReference type="AlphaFoldDB" id="A0A8X6N3B2"/>
<keyword evidence="2" id="KW-1185">Reference proteome</keyword>
<proteinExistence type="predicted"/>
<name>A0A8X6N3B2_NEPPI</name>
<dbReference type="EMBL" id="BMAW01053647">
    <property type="protein sequence ID" value="GFS92029.1"/>
    <property type="molecule type" value="Genomic_DNA"/>
</dbReference>
<evidence type="ECO:0000313" key="2">
    <source>
        <dbReference type="Proteomes" id="UP000887013"/>
    </source>
</evidence>
<gene>
    <name evidence="1" type="ORF">NPIL_488981</name>
</gene>
<evidence type="ECO:0000313" key="1">
    <source>
        <dbReference type="EMBL" id="GFS92029.1"/>
    </source>
</evidence>
<reference evidence="1" key="1">
    <citation type="submission" date="2020-08" db="EMBL/GenBank/DDBJ databases">
        <title>Multicomponent nature underlies the extraordinary mechanical properties of spider dragline silk.</title>
        <authorList>
            <person name="Kono N."/>
            <person name="Nakamura H."/>
            <person name="Mori M."/>
            <person name="Yoshida Y."/>
            <person name="Ohtoshi R."/>
            <person name="Malay A.D."/>
            <person name="Moran D.A.P."/>
            <person name="Tomita M."/>
            <person name="Numata K."/>
            <person name="Arakawa K."/>
        </authorList>
    </citation>
    <scope>NUCLEOTIDE SEQUENCE</scope>
</reference>